<organism evidence="1 2">
    <name type="scientific">Paracoccus maritimus</name>
    <dbReference type="NCBI Taxonomy" id="2933292"/>
    <lineage>
        <taxon>Bacteria</taxon>
        <taxon>Pseudomonadati</taxon>
        <taxon>Pseudomonadota</taxon>
        <taxon>Alphaproteobacteria</taxon>
        <taxon>Rhodobacterales</taxon>
        <taxon>Paracoccaceae</taxon>
        <taxon>Paracoccus</taxon>
    </lineage>
</organism>
<protein>
    <submittedName>
        <fullName evidence="1">Uncharacterized protein</fullName>
    </submittedName>
</protein>
<evidence type="ECO:0000313" key="1">
    <source>
        <dbReference type="EMBL" id="MCT4334947.1"/>
    </source>
</evidence>
<reference evidence="1 2" key="1">
    <citation type="submission" date="2022-04" db="EMBL/GenBank/DDBJ databases">
        <title>Paracoccus sp. YLB-12 draft genome sequence.</title>
        <authorList>
            <person name="Yu L."/>
        </authorList>
    </citation>
    <scope>NUCLEOTIDE SEQUENCE [LARGE SCALE GENOMIC DNA]</scope>
    <source>
        <strain evidence="1 2">YLB-12</strain>
    </source>
</reference>
<dbReference type="EMBL" id="JANAVZ010000029">
    <property type="protein sequence ID" value="MCT4334947.1"/>
    <property type="molecule type" value="Genomic_DNA"/>
</dbReference>
<name>A0ABT2KEH6_9RHOB</name>
<accession>A0ABT2KEH6</accession>
<evidence type="ECO:0000313" key="2">
    <source>
        <dbReference type="Proteomes" id="UP001320702"/>
    </source>
</evidence>
<sequence>MNARQAVGIFDARRAEALAVVSDRVERRVIGLLTEAHTLRRYSEELDKQRRNMIGARD</sequence>
<proteinExistence type="predicted"/>
<keyword evidence="2" id="KW-1185">Reference proteome</keyword>
<comment type="caution">
    <text evidence="1">The sequence shown here is derived from an EMBL/GenBank/DDBJ whole genome shotgun (WGS) entry which is preliminary data.</text>
</comment>
<dbReference type="Proteomes" id="UP001320702">
    <property type="component" value="Unassembled WGS sequence"/>
</dbReference>
<gene>
    <name evidence="1" type="ORF">MU516_19125</name>
</gene>
<dbReference type="RefSeq" id="WP_260278807.1">
    <property type="nucleotide sequence ID" value="NZ_JANAVZ010000029.1"/>
</dbReference>